<gene>
    <name evidence="1" type="ORF">SINC0208_LOCUS1467</name>
</gene>
<evidence type="ECO:0000313" key="1">
    <source>
        <dbReference type="EMBL" id="CAE0320886.1"/>
    </source>
</evidence>
<dbReference type="AlphaFoldDB" id="A0A7S3IDT6"/>
<name>A0A7S3IDT6_9SPIT</name>
<sequence>MRHGLRQLRSALLRISRELLEGQELALLGLSELFQIHLRFFFKLSAICSERAQWVYFWPESSKTNGVCSLRLAGFSCAYLEGSLGTLDGSLLEEAGPGVDGVSILDSRGLQFLLELTFFVELEPHVDAQLLVFSQLA</sequence>
<proteinExistence type="predicted"/>
<reference evidence="1" key="1">
    <citation type="submission" date="2021-01" db="EMBL/GenBank/DDBJ databases">
        <authorList>
            <person name="Corre E."/>
            <person name="Pelletier E."/>
            <person name="Niang G."/>
            <person name="Scheremetjew M."/>
            <person name="Finn R."/>
            <person name="Kale V."/>
            <person name="Holt S."/>
            <person name="Cochrane G."/>
            <person name="Meng A."/>
            <person name="Brown T."/>
            <person name="Cohen L."/>
        </authorList>
    </citation>
    <scope>NUCLEOTIDE SEQUENCE</scope>
    <source>
        <strain evidence="1">S3</strain>
    </source>
</reference>
<organism evidence="1">
    <name type="scientific">Strombidium inclinatum</name>
    <dbReference type="NCBI Taxonomy" id="197538"/>
    <lineage>
        <taxon>Eukaryota</taxon>
        <taxon>Sar</taxon>
        <taxon>Alveolata</taxon>
        <taxon>Ciliophora</taxon>
        <taxon>Intramacronucleata</taxon>
        <taxon>Spirotrichea</taxon>
        <taxon>Oligotrichia</taxon>
        <taxon>Strombidiidae</taxon>
        <taxon>Strombidium</taxon>
    </lineage>
</organism>
<accession>A0A7S3IDT6</accession>
<dbReference type="EMBL" id="HBIH01003452">
    <property type="protein sequence ID" value="CAE0320886.1"/>
    <property type="molecule type" value="Transcribed_RNA"/>
</dbReference>
<protein>
    <submittedName>
        <fullName evidence="1">Uncharacterized protein</fullName>
    </submittedName>
</protein>